<feature type="region of interest" description="Disordered" evidence="1">
    <location>
        <begin position="134"/>
        <end position="253"/>
    </location>
</feature>
<proteinExistence type="predicted"/>
<organism evidence="2 3">
    <name type="scientific">Nepenthes gracilis</name>
    <name type="common">Slender pitcher plant</name>
    <dbReference type="NCBI Taxonomy" id="150966"/>
    <lineage>
        <taxon>Eukaryota</taxon>
        <taxon>Viridiplantae</taxon>
        <taxon>Streptophyta</taxon>
        <taxon>Embryophyta</taxon>
        <taxon>Tracheophyta</taxon>
        <taxon>Spermatophyta</taxon>
        <taxon>Magnoliopsida</taxon>
        <taxon>eudicotyledons</taxon>
        <taxon>Gunneridae</taxon>
        <taxon>Pentapetalae</taxon>
        <taxon>Caryophyllales</taxon>
        <taxon>Nepenthaceae</taxon>
        <taxon>Nepenthes</taxon>
    </lineage>
</organism>
<feature type="compositionally biased region" description="Basic residues" evidence="1">
    <location>
        <begin position="135"/>
        <end position="144"/>
    </location>
</feature>
<accession>A0AAD3TGD4</accession>
<dbReference type="Proteomes" id="UP001279734">
    <property type="component" value="Unassembled WGS sequence"/>
</dbReference>
<protein>
    <submittedName>
        <fullName evidence="2">Uncharacterized protein</fullName>
    </submittedName>
</protein>
<name>A0AAD3TGD4_NEPGR</name>
<evidence type="ECO:0000313" key="3">
    <source>
        <dbReference type="Proteomes" id="UP001279734"/>
    </source>
</evidence>
<gene>
    <name evidence="2" type="ORF">Nepgr_031351</name>
</gene>
<dbReference type="AlphaFoldDB" id="A0AAD3TGD4"/>
<reference evidence="2" key="1">
    <citation type="submission" date="2023-05" db="EMBL/GenBank/DDBJ databases">
        <title>Nepenthes gracilis genome sequencing.</title>
        <authorList>
            <person name="Fukushima K."/>
        </authorList>
    </citation>
    <scope>NUCLEOTIDE SEQUENCE</scope>
    <source>
        <strain evidence="2">SING2019-196</strain>
    </source>
</reference>
<feature type="compositionally biased region" description="Basic and acidic residues" evidence="1">
    <location>
        <begin position="178"/>
        <end position="211"/>
    </location>
</feature>
<comment type="caution">
    <text evidence="2">The sequence shown here is derived from an EMBL/GenBank/DDBJ whole genome shotgun (WGS) entry which is preliminary data.</text>
</comment>
<keyword evidence="3" id="KW-1185">Reference proteome</keyword>
<evidence type="ECO:0000256" key="1">
    <source>
        <dbReference type="SAM" id="MobiDB-lite"/>
    </source>
</evidence>
<evidence type="ECO:0000313" key="2">
    <source>
        <dbReference type="EMBL" id="GMH29508.1"/>
    </source>
</evidence>
<sequence>MRDSYSVNGAVHIIRRIESIQVGSVHIIGASLREPLRKAYHKECRTNSLSPSRLTMVNTRAQASDPARDSANPDQDHAADVLVNGATGKVPPPYIQQLVEQMQANNRRSKRFVEKKNNNSQLLHGLIIPLLPPKKVARGRRSRQRGPEKLGTIGLGVLRVRPQLRPMERSGSTSPTESPERRNPRYSRAEDHPPPSPERASRDCRDPREAAVRPLLNPPRASGVEEFPQLQEIDKRHSCRSPSGPNLEPRVPE</sequence>
<dbReference type="EMBL" id="BSYO01000036">
    <property type="protein sequence ID" value="GMH29508.1"/>
    <property type="molecule type" value="Genomic_DNA"/>
</dbReference>